<evidence type="ECO:0000313" key="1">
    <source>
        <dbReference type="EMBL" id="CAG8583247.1"/>
    </source>
</evidence>
<dbReference type="EMBL" id="CAJVPV010005020">
    <property type="protein sequence ID" value="CAG8583247.1"/>
    <property type="molecule type" value="Genomic_DNA"/>
</dbReference>
<proteinExistence type="predicted"/>
<reference evidence="1" key="1">
    <citation type="submission" date="2021-06" db="EMBL/GenBank/DDBJ databases">
        <authorList>
            <person name="Kallberg Y."/>
            <person name="Tangrot J."/>
            <person name="Rosling A."/>
        </authorList>
    </citation>
    <scope>NUCLEOTIDE SEQUENCE</scope>
    <source>
        <strain evidence="1">CL551</strain>
    </source>
</reference>
<comment type="caution">
    <text evidence="1">The sequence shown here is derived from an EMBL/GenBank/DDBJ whole genome shotgun (WGS) entry which is preliminary data.</text>
</comment>
<keyword evidence="2" id="KW-1185">Reference proteome</keyword>
<organism evidence="1 2">
    <name type="scientific">Acaulospora morrowiae</name>
    <dbReference type="NCBI Taxonomy" id="94023"/>
    <lineage>
        <taxon>Eukaryota</taxon>
        <taxon>Fungi</taxon>
        <taxon>Fungi incertae sedis</taxon>
        <taxon>Mucoromycota</taxon>
        <taxon>Glomeromycotina</taxon>
        <taxon>Glomeromycetes</taxon>
        <taxon>Diversisporales</taxon>
        <taxon>Acaulosporaceae</taxon>
        <taxon>Acaulospora</taxon>
    </lineage>
</organism>
<accession>A0A9N9C169</accession>
<dbReference type="AlphaFoldDB" id="A0A9N9C169"/>
<gene>
    <name evidence="1" type="ORF">AMORRO_LOCUS7004</name>
</gene>
<name>A0A9N9C169_9GLOM</name>
<dbReference type="Proteomes" id="UP000789342">
    <property type="component" value="Unassembled WGS sequence"/>
</dbReference>
<sequence length="104" mass="12449">MRLSAEKKGLNLDGILERTNPYRTEFNEFKSNYHDRRWQVIENLVPKEDIIYHAKILPKISDDYLEHTKFFTRSHFSQKCRIRKTVFVEGNERSLGSAETQQFL</sequence>
<protein>
    <submittedName>
        <fullName evidence="1">18912_t:CDS:1</fullName>
    </submittedName>
</protein>
<evidence type="ECO:0000313" key="2">
    <source>
        <dbReference type="Proteomes" id="UP000789342"/>
    </source>
</evidence>